<evidence type="ECO:0000259" key="5">
    <source>
        <dbReference type="PROSITE" id="PS50931"/>
    </source>
</evidence>
<gene>
    <name evidence="6" type="ORF">CBM2594_A80505</name>
</gene>
<dbReference type="InterPro" id="IPR000847">
    <property type="entry name" value="LysR_HTH_N"/>
</dbReference>
<dbReference type="Gene3D" id="3.40.190.290">
    <property type="match status" value="1"/>
</dbReference>
<evidence type="ECO:0000256" key="1">
    <source>
        <dbReference type="ARBA" id="ARBA00009437"/>
    </source>
</evidence>
<reference evidence="6 7" key="1">
    <citation type="submission" date="2018-01" db="EMBL/GenBank/DDBJ databases">
        <authorList>
            <person name="Clerissi C."/>
        </authorList>
    </citation>
    <scope>NUCLEOTIDE SEQUENCE [LARGE SCALE GENOMIC DNA]</scope>
    <source>
        <strain evidence="6">Cupriavidus taiwanensis STM 6021</strain>
    </source>
</reference>
<evidence type="ECO:0000256" key="4">
    <source>
        <dbReference type="ARBA" id="ARBA00023163"/>
    </source>
</evidence>
<dbReference type="Pfam" id="PF00126">
    <property type="entry name" value="HTH_1"/>
    <property type="match status" value="1"/>
</dbReference>
<dbReference type="PANTHER" id="PTHR30419:SF2">
    <property type="entry name" value="LYSR FAMILY TRANSCRIPTIONAL REGULATOR"/>
    <property type="match status" value="1"/>
</dbReference>
<dbReference type="GO" id="GO:0005829">
    <property type="term" value="C:cytosol"/>
    <property type="evidence" value="ECO:0007669"/>
    <property type="project" value="TreeGrafter"/>
</dbReference>
<comment type="caution">
    <text evidence="6">The sequence shown here is derived from an EMBL/GenBank/DDBJ whole genome shotgun (WGS) entry which is preliminary data.</text>
</comment>
<dbReference type="InterPro" id="IPR036390">
    <property type="entry name" value="WH_DNA-bd_sf"/>
</dbReference>
<dbReference type="PRINTS" id="PR00039">
    <property type="entry name" value="HTHLYSR"/>
</dbReference>
<dbReference type="EMBL" id="OGUU01000012">
    <property type="protein sequence ID" value="SPC19066.1"/>
    <property type="molecule type" value="Genomic_DNA"/>
</dbReference>
<feature type="domain" description="HTH lysR-type" evidence="5">
    <location>
        <begin position="42"/>
        <end position="99"/>
    </location>
</feature>
<dbReference type="InterPro" id="IPR036388">
    <property type="entry name" value="WH-like_DNA-bd_sf"/>
</dbReference>
<keyword evidence="2" id="KW-0805">Transcription regulation</keyword>
<dbReference type="SUPFAM" id="SSF46785">
    <property type="entry name" value="Winged helix' DNA-binding domain"/>
    <property type="match status" value="1"/>
</dbReference>
<comment type="similarity">
    <text evidence="1">Belongs to the LysR transcriptional regulatory family.</text>
</comment>
<dbReference type="PROSITE" id="PS50931">
    <property type="entry name" value="HTH_LYSR"/>
    <property type="match status" value="1"/>
</dbReference>
<proteinExistence type="inferred from homology"/>
<dbReference type="GO" id="GO:0003677">
    <property type="term" value="F:DNA binding"/>
    <property type="evidence" value="ECO:0007669"/>
    <property type="project" value="UniProtKB-KW"/>
</dbReference>
<protein>
    <submittedName>
        <fullName evidence="6">Putative transcription regulator, LysR family</fullName>
    </submittedName>
</protein>
<dbReference type="PANTHER" id="PTHR30419">
    <property type="entry name" value="HTH-TYPE TRANSCRIPTIONAL REGULATOR YBHD"/>
    <property type="match status" value="1"/>
</dbReference>
<evidence type="ECO:0000256" key="2">
    <source>
        <dbReference type="ARBA" id="ARBA00023015"/>
    </source>
</evidence>
<sequence>MQHPCIAATVFGTSFVARPTTPTSAQTIVTSPAHSRNSRLHFDLTTIQLFIAVADQGSITRGAERLHLAPAAASRRILELESQLGVSLFERLPHGMACTEAGRALLAHARGITHTVQRMQDDAASFVGGDLGVVRVAAPKSAVIQFLPFDILRCATECPGVRIDLQEMNSQEVQQSLRRGTVDIGIYEGSLGVVDLPTAPYRSDRLVLVVARGHALAKRKKVTTEDVLDCDLIVLGESSAISVGLERLAEDAGRVLRMRMRVSGFDSIAALVAQNLGGGVMPEAIAREVAGGSRFVRLPIVGEWAARHFVLCHRPHGTLSSAALSVLQVLAQNAKPESRK</sequence>
<keyword evidence="4" id="KW-0804">Transcription</keyword>
<dbReference type="Proteomes" id="UP000257139">
    <property type="component" value="Chromosome CBM2594_a"/>
</dbReference>
<dbReference type="Gene3D" id="1.10.10.10">
    <property type="entry name" value="Winged helix-like DNA-binding domain superfamily/Winged helix DNA-binding domain"/>
    <property type="match status" value="1"/>
</dbReference>
<accession>A0A7Z7NN38</accession>
<evidence type="ECO:0000313" key="6">
    <source>
        <dbReference type="EMBL" id="SPC19066.1"/>
    </source>
</evidence>
<dbReference type="GO" id="GO:0003700">
    <property type="term" value="F:DNA-binding transcription factor activity"/>
    <property type="evidence" value="ECO:0007669"/>
    <property type="project" value="InterPro"/>
</dbReference>
<dbReference type="FunFam" id="1.10.10.10:FF:000001">
    <property type="entry name" value="LysR family transcriptional regulator"/>
    <property type="match status" value="1"/>
</dbReference>
<name>A0A7Z7NN38_9BURK</name>
<dbReference type="Pfam" id="PF03466">
    <property type="entry name" value="LysR_substrate"/>
    <property type="match status" value="1"/>
</dbReference>
<keyword evidence="3" id="KW-0238">DNA-binding</keyword>
<dbReference type="SUPFAM" id="SSF53850">
    <property type="entry name" value="Periplasmic binding protein-like II"/>
    <property type="match status" value="1"/>
</dbReference>
<evidence type="ECO:0000256" key="3">
    <source>
        <dbReference type="ARBA" id="ARBA00023125"/>
    </source>
</evidence>
<evidence type="ECO:0000313" key="7">
    <source>
        <dbReference type="Proteomes" id="UP000257139"/>
    </source>
</evidence>
<dbReference type="InterPro" id="IPR005119">
    <property type="entry name" value="LysR_subst-bd"/>
</dbReference>
<dbReference type="InterPro" id="IPR050950">
    <property type="entry name" value="HTH-type_LysR_regulators"/>
</dbReference>
<dbReference type="AlphaFoldDB" id="A0A7Z7NN38"/>
<organism evidence="6 7">
    <name type="scientific">Cupriavidus taiwanensis</name>
    <dbReference type="NCBI Taxonomy" id="164546"/>
    <lineage>
        <taxon>Bacteria</taxon>
        <taxon>Pseudomonadati</taxon>
        <taxon>Pseudomonadota</taxon>
        <taxon>Betaproteobacteria</taxon>
        <taxon>Burkholderiales</taxon>
        <taxon>Burkholderiaceae</taxon>
        <taxon>Cupriavidus</taxon>
    </lineage>
</organism>